<dbReference type="InterPro" id="IPR016379">
    <property type="entry name" value="T3SS_Ca_resp_chp_LcrH/SycD_sub"/>
</dbReference>
<dbReference type="OrthoDB" id="8591320at2"/>
<dbReference type="SUPFAM" id="SSF48452">
    <property type="entry name" value="TPR-like"/>
    <property type="match status" value="1"/>
</dbReference>
<dbReference type="InterPro" id="IPR019734">
    <property type="entry name" value="TPR_rpt"/>
</dbReference>
<dbReference type="InterPro" id="IPR011990">
    <property type="entry name" value="TPR-like_helical_dom_sf"/>
</dbReference>
<dbReference type="PRINTS" id="PR01595">
    <property type="entry name" value="SYCDCHAPRONE"/>
</dbReference>
<evidence type="ECO:0000313" key="4">
    <source>
        <dbReference type="Proteomes" id="UP000198635"/>
    </source>
</evidence>
<keyword evidence="2" id="KW-0143">Chaperone</keyword>
<comment type="similarity">
    <text evidence="1">Belongs to the LcrH/SycD chaperone family.</text>
</comment>
<evidence type="ECO:0000313" key="3">
    <source>
        <dbReference type="EMBL" id="SFJ23049.1"/>
    </source>
</evidence>
<organism evidence="3 4">
    <name type="scientific">Desulfomicrobium apsheronum</name>
    <dbReference type="NCBI Taxonomy" id="52560"/>
    <lineage>
        <taxon>Bacteria</taxon>
        <taxon>Pseudomonadati</taxon>
        <taxon>Thermodesulfobacteriota</taxon>
        <taxon>Desulfovibrionia</taxon>
        <taxon>Desulfovibrionales</taxon>
        <taxon>Desulfomicrobiaceae</taxon>
        <taxon>Desulfomicrobium</taxon>
    </lineage>
</organism>
<accession>A0A1I3PNR5</accession>
<dbReference type="Gene3D" id="1.25.40.10">
    <property type="entry name" value="Tetratricopeptide repeat domain"/>
    <property type="match status" value="1"/>
</dbReference>
<name>A0A1I3PNR5_9BACT</name>
<sequence length="161" mass="17310">MNTTQSSLDDQEIQAIVKAMQNGASISDVANMSEEVLEGLYSLGYNLYTSGNFSDAEIIFQSLCLYKHSEVRFWMGLAGCRQANGNLQGAVDAYSMAGVASGLSDPSPFLYAANCYIKMGDKENAVGALKGLLTMGEESNAAHAQCRDKAKELLKMLESKA</sequence>
<dbReference type="NCBIfam" id="TIGR02552">
    <property type="entry name" value="LcrH_SycD"/>
    <property type="match status" value="1"/>
</dbReference>
<dbReference type="InterPro" id="IPR011716">
    <property type="entry name" value="TPR-3"/>
</dbReference>
<dbReference type="AlphaFoldDB" id="A0A1I3PNR5"/>
<evidence type="ECO:0000256" key="2">
    <source>
        <dbReference type="ARBA" id="ARBA00023186"/>
    </source>
</evidence>
<keyword evidence="4" id="KW-1185">Reference proteome</keyword>
<dbReference type="Pfam" id="PF07720">
    <property type="entry name" value="TPR_3"/>
    <property type="match status" value="1"/>
</dbReference>
<dbReference type="PIRSF" id="PIRSF003165">
    <property type="entry name" value="Chaperone_SicA"/>
    <property type="match status" value="1"/>
</dbReference>
<proteinExistence type="inferred from homology"/>
<evidence type="ECO:0000256" key="1">
    <source>
        <dbReference type="ARBA" id="ARBA00010244"/>
    </source>
</evidence>
<gene>
    <name evidence="3" type="ORF">SAMN04488082_10260</name>
</gene>
<reference evidence="4" key="1">
    <citation type="submission" date="2016-10" db="EMBL/GenBank/DDBJ databases">
        <authorList>
            <person name="Varghese N."/>
            <person name="Submissions S."/>
        </authorList>
    </citation>
    <scope>NUCLEOTIDE SEQUENCE [LARGE SCALE GENOMIC DNA]</scope>
    <source>
        <strain evidence="4">DSM 5918</strain>
    </source>
</reference>
<dbReference type="InterPro" id="IPR005415">
    <property type="entry name" value="T3SS_Ca_resp_chp_LcrH/SycD"/>
</dbReference>
<dbReference type="Proteomes" id="UP000198635">
    <property type="component" value="Unassembled WGS sequence"/>
</dbReference>
<dbReference type="Pfam" id="PF13174">
    <property type="entry name" value="TPR_6"/>
    <property type="match status" value="1"/>
</dbReference>
<dbReference type="STRING" id="52560.SAMN04488082_10260"/>
<dbReference type="EMBL" id="FORX01000002">
    <property type="protein sequence ID" value="SFJ23049.1"/>
    <property type="molecule type" value="Genomic_DNA"/>
</dbReference>
<protein>
    <submittedName>
        <fullName evidence="3">Type III secretion low calcium response chaperone LcrH/SycD</fullName>
    </submittedName>
</protein>
<dbReference type="RefSeq" id="WP_092372544.1">
    <property type="nucleotide sequence ID" value="NZ_FORX01000002.1"/>
</dbReference>